<dbReference type="EMBL" id="WOEY01000029">
    <property type="protein sequence ID" value="NPT41230.1"/>
    <property type="molecule type" value="Genomic_DNA"/>
</dbReference>
<evidence type="ECO:0000259" key="1">
    <source>
        <dbReference type="Pfam" id="PF01609"/>
    </source>
</evidence>
<evidence type="ECO:0000313" key="3">
    <source>
        <dbReference type="Proteomes" id="UP000652198"/>
    </source>
</evidence>
<dbReference type="Proteomes" id="UP000652198">
    <property type="component" value="Unassembled WGS sequence"/>
</dbReference>
<proteinExistence type="predicted"/>
<protein>
    <submittedName>
        <fullName evidence="2">IS1634 family transposase</fullName>
    </submittedName>
</protein>
<evidence type="ECO:0000313" key="2">
    <source>
        <dbReference type="EMBL" id="NPT41230.1"/>
    </source>
</evidence>
<dbReference type="RefSeq" id="WP_172309800.1">
    <property type="nucleotide sequence ID" value="NZ_WOEY01000029.1"/>
</dbReference>
<gene>
    <name evidence="2" type="ORF">GNZ12_07835</name>
</gene>
<dbReference type="InterPro" id="IPR012337">
    <property type="entry name" value="RNaseH-like_sf"/>
</dbReference>
<reference evidence="2 3" key="1">
    <citation type="submission" date="2019-11" db="EMBL/GenBank/DDBJ databases">
        <title>Metabolism of dissolved organic matter in forest soils.</title>
        <authorList>
            <person name="Cyle K.T."/>
            <person name="Wilhelm R.C."/>
            <person name="Martinez C.E."/>
        </authorList>
    </citation>
    <scope>NUCLEOTIDE SEQUENCE [LARGE SCALE GENOMIC DNA]</scope>
    <source>
        <strain evidence="2 3">1N</strain>
    </source>
</reference>
<accession>A0ABX2BMC0</accession>
<name>A0ABX2BMC0_9BURK</name>
<dbReference type="InterPro" id="IPR002559">
    <property type="entry name" value="Transposase_11"/>
</dbReference>
<keyword evidence="3" id="KW-1185">Reference proteome</keyword>
<organism evidence="2 3">
    <name type="scientific">Paraburkholderia solitsugae</name>
    <dbReference type="NCBI Taxonomy" id="2675748"/>
    <lineage>
        <taxon>Bacteria</taxon>
        <taxon>Pseudomonadati</taxon>
        <taxon>Pseudomonadota</taxon>
        <taxon>Betaproteobacteria</taxon>
        <taxon>Burkholderiales</taxon>
        <taxon>Burkholderiaceae</taxon>
        <taxon>Paraburkholderia</taxon>
    </lineage>
</organism>
<feature type="domain" description="Transposase IS4-like" evidence="1">
    <location>
        <begin position="244"/>
        <end position="523"/>
    </location>
</feature>
<dbReference type="PANTHER" id="PTHR34614">
    <property type="match status" value="1"/>
</dbReference>
<dbReference type="PANTHER" id="PTHR34614:SF2">
    <property type="entry name" value="TRANSPOSASE IS4-LIKE DOMAIN-CONTAINING PROTEIN"/>
    <property type="match status" value="1"/>
</dbReference>
<dbReference type="SUPFAM" id="SSF53098">
    <property type="entry name" value="Ribonuclease H-like"/>
    <property type="match status" value="1"/>
</dbReference>
<dbReference type="Pfam" id="PF01609">
    <property type="entry name" value="DDE_Tnp_1"/>
    <property type="match status" value="1"/>
</dbReference>
<dbReference type="InterPro" id="IPR047654">
    <property type="entry name" value="IS1634_transpos"/>
</dbReference>
<comment type="caution">
    <text evidence="2">The sequence shown here is derived from an EMBL/GenBank/DDBJ whole genome shotgun (WGS) entry which is preliminary data.</text>
</comment>
<sequence>MKTLVLGVAAACSYTVRMFLKRTQRIKDGKTHHYWSVVENRRLINGKVMQRQVLYLGEINDSQKLAWRKSIEVFDEGTRRQVALFADDALPADDARAIGVRLSEMQLKRPRQWGACWLSCVLWQQLGMDEFWSARLPASRKGTRWLQVLQTLVAYRLIDPGSEWRLHRHWFTSSAMADLLDADFALAGKDTLYRCLDKLLPHKDALMLFLKQRWGELFGASFDVLLYDLTSTYFESDTPREAPDKRQYGYSRDKRGDCRQVVIGLIVTPEGFPLSYEVLPGNTADCTTLSDLLRRIEARYGKANRTWVMDRGIPTEETLAQMREMGASYLVGTPKGRLSKLEQSFLSKSWERIRDGVHVKRLPQDSETYVLAESEHRIGKERGMRQRRLKRYVQRLKQLQGQGLTRDELLMKVGAARQDAGRAAYLIRLTLPQSHEAVTPDTFHFELDRARLRRTRRREGRYLLRTNLTGHDPGQLWTFYTQLTEVEQAFKELKHDLSIRPIYHFREERIEAHIFVAFLAYCLQVTLKNQLRRAAPGLTPRAVLEKFKTMQMVDVHLPTTDGRDLILSRYTQPEPEHRLLLDHLRLTLPAQPPPKITARPSPVAATKTYAL</sequence>
<dbReference type="NCBIfam" id="NF033559">
    <property type="entry name" value="transpos_IS1634"/>
    <property type="match status" value="1"/>
</dbReference>